<dbReference type="InterPro" id="IPR036770">
    <property type="entry name" value="Ankyrin_rpt-contain_sf"/>
</dbReference>
<dbReference type="Gene3D" id="1.25.40.20">
    <property type="entry name" value="Ankyrin repeat-containing domain"/>
    <property type="match status" value="1"/>
</dbReference>
<dbReference type="Pfam" id="PF00023">
    <property type="entry name" value="Ank"/>
    <property type="match status" value="1"/>
</dbReference>
<gene>
    <name evidence="2" type="ORF">QYM36_006255</name>
</gene>
<evidence type="ECO:0000256" key="1">
    <source>
        <dbReference type="PROSITE-ProRule" id="PRU00023"/>
    </source>
</evidence>
<dbReference type="EMBL" id="JAVRJZ010000010">
    <property type="protein sequence ID" value="KAK2717409.1"/>
    <property type="molecule type" value="Genomic_DNA"/>
</dbReference>
<keyword evidence="1" id="KW-0040">ANK repeat</keyword>
<keyword evidence="3" id="KW-1185">Reference proteome</keyword>
<reference evidence="2" key="1">
    <citation type="submission" date="2023-07" db="EMBL/GenBank/DDBJ databases">
        <title>Chromosome-level genome assembly of Artemia franciscana.</title>
        <authorList>
            <person name="Jo E."/>
        </authorList>
    </citation>
    <scope>NUCLEOTIDE SEQUENCE</scope>
    <source>
        <tissue evidence="2">Whole body</tissue>
    </source>
</reference>
<dbReference type="InterPro" id="IPR002110">
    <property type="entry name" value="Ankyrin_rpt"/>
</dbReference>
<dbReference type="Proteomes" id="UP001187531">
    <property type="component" value="Unassembled WGS sequence"/>
</dbReference>
<organism evidence="2 3">
    <name type="scientific">Artemia franciscana</name>
    <name type="common">Brine shrimp</name>
    <name type="synonym">Artemia sanfranciscana</name>
    <dbReference type="NCBI Taxonomy" id="6661"/>
    <lineage>
        <taxon>Eukaryota</taxon>
        <taxon>Metazoa</taxon>
        <taxon>Ecdysozoa</taxon>
        <taxon>Arthropoda</taxon>
        <taxon>Crustacea</taxon>
        <taxon>Branchiopoda</taxon>
        <taxon>Anostraca</taxon>
        <taxon>Artemiidae</taxon>
        <taxon>Artemia</taxon>
    </lineage>
</organism>
<proteinExistence type="predicted"/>
<dbReference type="PROSITE" id="PS50088">
    <property type="entry name" value="ANK_REPEAT"/>
    <property type="match status" value="1"/>
</dbReference>
<sequence>MFPQRVKEVKEYLKNGQIPNSDLYLHLAVLWEHKDQTELVDMFIKCGADLNTLNREKETPLDIALKKKYLTGDHAFGKWSKSTIW</sequence>
<name>A0AA88HW74_ARTSF</name>
<protein>
    <recommendedName>
        <fullName evidence="4">Ankyrin repeat domain-containing protein</fullName>
    </recommendedName>
</protein>
<comment type="caution">
    <text evidence="2">The sequence shown here is derived from an EMBL/GenBank/DDBJ whole genome shotgun (WGS) entry which is preliminary data.</text>
</comment>
<feature type="repeat" description="ANK" evidence="1">
    <location>
        <begin position="20"/>
        <end position="55"/>
    </location>
</feature>
<evidence type="ECO:0008006" key="4">
    <source>
        <dbReference type="Google" id="ProtNLM"/>
    </source>
</evidence>
<dbReference type="SUPFAM" id="SSF48403">
    <property type="entry name" value="Ankyrin repeat"/>
    <property type="match status" value="1"/>
</dbReference>
<evidence type="ECO:0000313" key="3">
    <source>
        <dbReference type="Proteomes" id="UP001187531"/>
    </source>
</evidence>
<accession>A0AA88HW74</accession>
<evidence type="ECO:0000313" key="2">
    <source>
        <dbReference type="EMBL" id="KAK2717409.1"/>
    </source>
</evidence>
<dbReference type="AlphaFoldDB" id="A0AA88HW74"/>